<proteinExistence type="predicted"/>
<dbReference type="EMBL" id="CM051400">
    <property type="protein sequence ID" value="KAJ4714812.1"/>
    <property type="molecule type" value="Genomic_DNA"/>
</dbReference>
<dbReference type="Proteomes" id="UP001164539">
    <property type="component" value="Chromosome 7"/>
</dbReference>
<accession>A0ACC1XV73</accession>
<comment type="caution">
    <text evidence="1">The sequence shown here is derived from an EMBL/GenBank/DDBJ whole genome shotgun (WGS) entry which is preliminary data.</text>
</comment>
<keyword evidence="2" id="KW-1185">Reference proteome</keyword>
<evidence type="ECO:0000313" key="2">
    <source>
        <dbReference type="Proteomes" id="UP001164539"/>
    </source>
</evidence>
<organism evidence="1 2">
    <name type="scientific">Melia azedarach</name>
    <name type="common">Chinaberry tree</name>
    <dbReference type="NCBI Taxonomy" id="155640"/>
    <lineage>
        <taxon>Eukaryota</taxon>
        <taxon>Viridiplantae</taxon>
        <taxon>Streptophyta</taxon>
        <taxon>Embryophyta</taxon>
        <taxon>Tracheophyta</taxon>
        <taxon>Spermatophyta</taxon>
        <taxon>Magnoliopsida</taxon>
        <taxon>eudicotyledons</taxon>
        <taxon>Gunneridae</taxon>
        <taxon>Pentapetalae</taxon>
        <taxon>rosids</taxon>
        <taxon>malvids</taxon>
        <taxon>Sapindales</taxon>
        <taxon>Meliaceae</taxon>
        <taxon>Melia</taxon>
    </lineage>
</organism>
<gene>
    <name evidence="1" type="ORF">OWV82_013241</name>
</gene>
<name>A0ACC1XV73_MELAZ</name>
<protein>
    <submittedName>
        <fullName evidence="1">Uncharacterized protein</fullName>
    </submittedName>
</protein>
<reference evidence="1 2" key="1">
    <citation type="journal article" date="2023" name="Science">
        <title>Complex scaffold remodeling in plant triterpene biosynthesis.</title>
        <authorList>
            <person name="De La Pena R."/>
            <person name="Hodgson H."/>
            <person name="Liu J.C."/>
            <person name="Stephenson M.J."/>
            <person name="Martin A.C."/>
            <person name="Owen C."/>
            <person name="Harkess A."/>
            <person name="Leebens-Mack J."/>
            <person name="Jimenez L.E."/>
            <person name="Osbourn A."/>
            <person name="Sattely E.S."/>
        </authorList>
    </citation>
    <scope>NUCLEOTIDE SEQUENCE [LARGE SCALE GENOMIC DNA]</scope>
    <source>
        <strain evidence="2">cv. JPN11</strain>
        <tissue evidence="1">Leaf</tissue>
    </source>
</reference>
<sequence>MIAFVFFFWLMKQDIAKVKKKYEEKQVFISILYGLQKEPFIVKRQKSRDQTILCGLRDENLSRLVQKSDSDCLKFKKSSEMADKSLSVSEAETPVHACMRALHSYCNLFVAN</sequence>
<evidence type="ECO:0000313" key="1">
    <source>
        <dbReference type="EMBL" id="KAJ4714812.1"/>
    </source>
</evidence>